<evidence type="ECO:0000313" key="2">
    <source>
        <dbReference type="EMBL" id="RXG88907.1"/>
    </source>
</evidence>
<keyword evidence="3" id="KW-1185">Reference proteome</keyword>
<organism evidence="1 4">
    <name type="scientific">Bradyrhizobium zhanjiangense</name>
    <dbReference type="NCBI Taxonomy" id="1325107"/>
    <lineage>
        <taxon>Bacteria</taxon>
        <taxon>Pseudomonadati</taxon>
        <taxon>Pseudomonadota</taxon>
        <taxon>Alphaproteobacteria</taxon>
        <taxon>Hyphomicrobiales</taxon>
        <taxon>Nitrobacteraceae</taxon>
        <taxon>Bradyrhizobium</taxon>
    </lineage>
</organism>
<evidence type="ECO:0000313" key="1">
    <source>
        <dbReference type="EMBL" id="RXG86279.1"/>
    </source>
</evidence>
<gene>
    <name evidence="1" type="ORF">EAS61_33860</name>
    <name evidence="2" type="ORF">EAS62_32630</name>
</gene>
<proteinExistence type="predicted"/>
<dbReference type="EMBL" id="RDRA01000022">
    <property type="protein sequence ID" value="RXG88907.1"/>
    <property type="molecule type" value="Genomic_DNA"/>
</dbReference>
<dbReference type="AlphaFoldDB" id="A0A4Q0Q9J3"/>
<protein>
    <submittedName>
        <fullName evidence="1">Uncharacterized protein</fullName>
    </submittedName>
</protein>
<evidence type="ECO:0000313" key="4">
    <source>
        <dbReference type="Proteomes" id="UP000290174"/>
    </source>
</evidence>
<reference evidence="1 4" key="1">
    <citation type="submission" date="2018-11" db="EMBL/GenBank/DDBJ databases">
        <title>Bradyrhizobium sp. nov., isolated from effective nodules of peanut in China.</title>
        <authorList>
            <person name="Li Y."/>
        </authorList>
    </citation>
    <scope>NUCLEOTIDE SEQUENCE [LARGE SCALE GENOMIC DNA]</scope>
    <source>
        <strain evidence="1 4">CCBAU 51770</strain>
        <strain evidence="2 3">CCBAU 51781</strain>
    </source>
</reference>
<name>A0A4Q0Q9J3_9BRAD</name>
<evidence type="ECO:0000313" key="3">
    <source>
        <dbReference type="Proteomes" id="UP000289946"/>
    </source>
</evidence>
<accession>A0A4Q0Q9J3</accession>
<dbReference type="EMBL" id="RKMK01000049">
    <property type="protein sequence ID" value="RXG86279.1"/>
    <property type="molecule type" value="Genomic_DNA"/>
</dbReference>
<dbReference type="Proteomes" id="UP000290174">
    <property type="component" value="Unassembled WGS sequence"/>
</dbReference>
<sequence>MAVMRFRMGIPAAKRVRRFRSDAAIWALSRHSGARRLARARNPFVRIACRPMDSGLALRAPRNDGSSAFVHCRTARPA</sequence>
<comment type="caution">
    <text evidence="1">The sequence shown here is derived from an EMBL/GenBank/DDBJ whole genome shotgun (WGS) entry which is preliminary data.</text>
</comment>
<dbReference type="Proteomes" id="UP000289946">
    <property type="component" value="Unassembled WGS sequence"/>
</dbReference>